<accession>A0A9W6T8V0</accession>
<organism evidence="1 2">
    <name type="scientific">Ambrosiozyma monospora</name>
    <name type="common">Yeast</name>
    <name type="synonym">Endomycopsis monosporus</name>
    <dbReference type="NCBI Taxonomy" id="43982"/>
    <lineage>
        <taxon>Eukaryota</taxon>
        <taxon>Fungi</taxon>
        <taxon>Dikarya</taxon>
        <taxon>Ascomycota</taxon>
        <taxon>Saccharomycotina</taxon>
        <taxon>Pichiomycetes</taxon>
        <taxon>Pichiales</taxon>
        <taxon>Pichiaceae</taxon>
        <taxon>Ambrosiozyma</taxon>
    </lineage>
</organism>
<evidence type="ECO:0000313" key="2">
    <source>
        <dbReference type="Proteomes" id="UP001165063"/>
    </source>
</evidence>
<dbReference type="Proteomes" id="UP001165063">
    <property type="component" value="Unassembled WGS sequence"/>
</dbReference>
<comment type="caution">
    <text evidence="1">The sequence shown here is derived from an EMBL/GenBank/DDBJ whole genome shotgun (WGS) entry which is preliminary data.</text>
</comment>
<sequence>MVEIVTNCQIVKLGFTQDKRAPRKLVQKTAGTGGLGGAVKAGYVVEVGLFGNVDDEKKGRWKQSQDKTGSQL</sequence>
<keyword evidence="2" id="KW-1185">Reference proteome</keyword>
<name>A0A9W6T8V0_AMBMO</name>
<proteinExistence type="predicted"/>
<gene>
    <name evidence="1" type="ORF">Amon01_001004600</name>
</gene>
<protein>
    <submittedName>
        <fullName evidence="1">Unnamed protein product</fullName>
    </submittedName>
</protein>
<evidence type="ECO:0000313" key="1">
    <source>
        <dbReference type="EMBL" id="GME83406.1"/>
    </source>
</evidence>
<dbReference type="AlphaFoldDB" id="A0A9W6T8V0"/>
<dbReference type="EMBL" id="BSXU01016423">
    <property type="protein sequence ID" value="GME83406.1"/>
    <property type="molecule type" value="Genomic_DNA"/>
</dbReference>
<reference evidence="1" key="1">
    <citation type="submission" date="2023-04" db="EMBL/GenBank/DDBJ databases">
        <title>Ambrosiozyma monospora NBRC 1965.</title>
        <authorList>
            <person name="Ichikawa N."/>
            <person name="Sato H."/>
            <person name="Tonouchi N."/>
        </authorList>
    </citation>
    <scope>NUCLEOTIDE SEQUENCE</scope>
    <source>
        <strain evidence="1">NBRC 1965</strain>
    </source>
</reference>